<evidence type="ECO:0000259" key="1">
    <source>
        <dbReference type="Pfam" id="PF08241"/>
    </source>
</evidence>
<keyword evidence="2" id="KW-0489">Methyltransferase</keyword>
<dbReference type="Gene3D" id="3.40.50.150">
    <property type="entry name" value="Vaccinia Virus protein VP39"/>
    <property type="match status" value="1"/>
</dbReference>
<keyword evidence="2" id="KW-0808">Transferase</keyword>
<accession>A0A7C1NX99</accession>
<protein>
    <submittedName>
        <fullName evidence="2">Methyltransferase domain-containing protein</fullName>
    </submittedName>
</protein>
<feature type="domain" description="Methyltransferase type 11" evidence="1">
    <location>
        <begin position="50"/>
        <end position="103"/>
    </location>
</feature>
<dbReference type="InterPro" id="IPR013216">
    <property type="entry name" value="Methyltransf_11"/>
</dbReference>
<dbReference type="Pfam" id="PF08241">
    <property type="entry name" value="Methyltransf_11"/>
    <property type="match status" value="1"/>
</dbReference>
<dbReference type="EMBL" id="DSKI01000688">
    <property type="protein sequence ID" value="HEB44648.1"/>
    <property type="molecule type" value="Genomic_DNA"/>
</dbReference>
<reference evidence="2" key="1">
    <citation type="journal article" date="2020" name="mSystems">
        <title>Genome- and Community-Level Interaction Insights into Carbon Utilization and Element Cycling Functions of Hydrothermarchaeota in Hydrothermal Sediment.</title>
        <authorList>
            <person name="Zhou Z."/>
            <person name="Liu Y."/>
            <person name="Xu W."/>
            <person name="Pan J."/>
            <person name="Luo Z.H."/>
            <person name="Li M."/>
        </authorList>
    </citation>
    <scope>NUCLEOTIDE SEQUENCE [LARGE SCALE GENOMIC DNA]</scope>
    <source>
        <strain evidence="2">SpSt-243</strain>
    </source>
</reference>
<proteinExistence type="predicted"/>
<dbReference type="CDD" id="cd02440">
    <property type="entry name" value="AdoMet_MTases"/>
    <property type="match status" value="1"/>
</dbReference>
<gene>
    <name evidence="2" type="ORF">ENP70_13355</name>
</gene>
<dbReference type="SUPFAM" id="SSF53335">
    <property type="entry name" value="S-adenosyl-L-methionine-dependent methyltransferases"/>
    <property type="match status" value="1"/>
</dbReference>
<organism evidence="2">
    <name type="scientific">Agrobacterium albertimagni</name>
    <dbReference type="NCBI Taxonomy" id="147266"/>
    <lineage>
        <taxon>Bacteria</taxon>
        <taxon>Pseudomonadati</taxon>
        <taxon>Pseudomonadota</taxon>
        <taxon>Alphaproteobacteria</taxon>
        <taxon>Hyphomicrobiales</taxon>
        <taxon>Rhizobiaceae</taxon>
        <taxon>Rhizobium/Agrobacterium group</taxon>
        <taxon>Agrobacterium</taxon>
    </lineage>
</organism>
<dbReference type="GO" id="GO:0032259">
    <property type="term" value="P:methylation"/>
    <property type="evidence" value="ECO:0007669"/>
    <property type="project" value="UniProtKB-KW"/>
</dbReference>
<dbReference type="GO" id="GO:0008757">
    <property type="term" value="F:S-adenosylmethionine-dependent methyltransferase activity"/>
    <property type="evidence" value="ECO:0007669"/>
    <property type="project" value="InterPro"/>
</dbReference>
<sequence length="216" mass="24133">MIDDVVRMKGSCSIVDLGGTAEFWQTWQSRLDLVHTSVECINISGSPDQGTIDLPGVKTTIGDACSLPMFKDNAFDIVFSNSVIEHVGSWTRKRAFASEARRLAPSYAIQTPSFSFPIEPHARLPFIHWLPDPMRYRAHLLMRTGFYPKAANLDEAMGALEDATLIDRRQMQHLFPDATICTETFLGFAKSFTAIRHTVADETTADPPRMRRAAQA</sequence>
<name>A0A7C1NX99_9HYPH</name>
<dbReference type="InterPro" id="IPR029063">
    <property type="entry name" value="SAM-dependent_MTases_sf"/>
</dbReference>
<dbReference type="AlphaFoldDB" id="A0A7C1NX99"/>
<evidence type="ECO:0000313" key="2">
    <source>
        <dbReference type="EMBL" id="HEB44648.1"/>
    </source>
</evidence>
<comment type="caution">
    <text evidence="2">The sequence shown here is derived from an EMBL/GenBank/DDBJ whole genome shotgun (WGS) entry which is preliminary data.</text>
</comment>